<gene>
    <name evidence="1" type="ORF">QFC19_009090</name>
</gene>
<comment type="caution">
    <text evidence="1">The sequence shown here is derived from an EMBL/GenBank/DDBJ whole genome shotgun (WGS) entry which is preliminary data.</text>
</comment>
<name>A0ACC2UWJ5_9TREE</name>
<dbReference type="Proteomes" id="UP001241377">
    <property type="component" value="Unassembled WGS sequence"/>
</dbReference>
<reference evidence="1" key="1">
    <citation type="submission" date="2023-04" db="EMBL/GenBank/DDBJ databases">
        <title>Draft Genome sequencing of Naganishia species isolated from polar environments using Oxford Nanopore Technology.</title>
        <authorList>
            <person name="Leo P."/>
            <person name="Venkateswaran K."/>
        </authorList>
    </citation>
    <scope>NUCLEOTIDE SEQUENCE</scope>
    <source>
        <strain evidence="1">MNA-CCFEE 5261</strain>
    </source>
</reference>
<evidence type="ECO:0000313" key="2">
    <source>
        <dbReference type="Proteomes" id="UP001241377"/>
    </source>
</evidence>
<evidence type="ECO:0000313" key="1">
    <source>
        <dbReference type="EMBL" id="KAJ9091449.1"/>
    </source>
</evidence>
<organism evidence="1 2">
    <name type="scientific">Naganishia cerealis</name>
    <dbReference type="NCBI Taxonomy" id="610337"/>
    <lineage>
        <taxon>Eukaryota</taxon>
        <taxon>Fungi</taxon>
        <taxon>Dikarya</taxon>
        <taxon>Basidiomycota</taxon>
        <taxon>Agaricomycotina</taxon>
        <taxon>Tremellomycetes</taxon>
        <taxon>Filobasidiales</taxon>
        <taxon>Filobasidiaceae</taxon>
        <taxon>Naganishia</taxon>
    </lineage>
</organism>
<sequence>MYRYTSAALKIVVGSSAHLILYRLNGNPLVVTDDIMANSSVPPGDFLEAQNVNRERASAEDLQVMIQKLSDALTDFLNGEHPSVDVSTVDELGMLKKVVATWKAADLYNEPLICEEVGILVHKYLTMLTALCPTGEEPLAQVLGPLMDLDLLFLAAFSNQGYLSGKGRSTQVPFSTGTDDGSSIVHQTDEQRSLMNLKKLLCDIGSSSFAFPEGAVEGTSEAQSENSRLNANNVAHDLELLNGAFLEAAVKLSKERSSENPEVGKRTLDASTDVEIVNIEMAFEDDNGSILRGISLELGTEGGEVATHSVQDIIDNPNIDLSTLLTTAAQQPATEAAVIADTGKPRTKIHLLTDRVLGQFIWRTPAGAILADLPRSIGSDEPLTDAETESDDNNSVRSNTIKSFKSSKAGSARSLRSDGGCPSNPLSWS</sequence>
<keyword evidence="2" id="KW-1185">Reference proteome</keyword>
<protein>
    <submittedName>
        <fullName evidence="1">Uncharacterized protein</fullName>
    </submittedName>
</protein>
<proteinExistence type="predicted"/>
<accession>A0ACC2UWJ5</accession>
<dbReference type="EMBL" id="JASBWR010000149">
    <property type="protein sequence ID" value="KAJ9091449.1"/>
    <property type="molecule type" value="Genomic_DNA"/>
</dbReference>